<evidence type="ECO:0000313" key="1">
    <source>
        <dbReference type="EMBL" id="KAJ1944339.1"/>
    </source>
</evidence>
<gene>
    <name evidence="1" type="ORF">FBU59_002628</name>
</gene>
<accession>A0ACC1JAP4</accession>
<protein>
    <submittedName>
        <fullName evidence="1">Uncharacterized protein</fullName>
    </submittedName>
</protein>
<organism evidence="1 2">
    <name type="scientific">Linderina macrospora</name>
    <dbReference type="NCBI Taxonomy" id="4868"/>
    <lineage>
        <taxon>Eukaryota</taxon>
        <taxon>Fungi</taxon>
        <taxon>Fungi incertae sedis</taxon>
        <taxon>Zoopagomycota</taxon>
        <taxon>Kickxellomycotina</taxon>
        <taxon>Kickxellomycetes</taxon>
        <taxon>Kickxellales</taxon>
        <taxon>Kickxellaceae</taxon>
        <taxon>Linderina</taxon>
    </lineage>
</organism>
<dbReference type="EMBL" id="JANBPW010001482">
    <property type="protein sequence ID" value="KAJ1944339.1"/>
    <property type="molecule type" value="Genomic_DNA"/>
</dbReference>
<keyword evidence="2" id="KW-1185">Reference proteome</keyword>
<dbReference type="Proteomes" id="UP001150603">
    <property type="component" value="Unassembled WGS sequence"/>
</dbReference>
<evidence type="ECO:0000313" key="2">
    <source>
        <dbReference type="Proteomes" id="UP001150603"/>
    </source>
</evidence>
<name>A0ACC1JAP4_9FUNG</name>
<sequence length="433" mass="47340">MSTASFLQTFWDRIPNATSKHTFGIPAMHKEAVVPEFPTRISKRKQSRPQRSPHAIALESTPTDSSSAQDMSPGKSQRLSLDQVSASVTAKHILGINPHPLYTEPQSRAFRLTFSDEYSRNPHAYVQALLDIEHSSVHPGSKPHGARNRRNTSSRTRHADKHRVPNRRSRTRFHNLQLEQTISGVHSENDDSNSMVSASDINDLTDSEMHTRGRPSHLGMAARQDKSPGISAAGTPLNESDHESTASRPASRSKLSSPRVPDSGIADSSQGSLPTNSPAASSQSQSQSHSVSPAPAALPGSDNLPAYVRAGQMFVDGDMSVITPLAEKSTVKWAKADPIDVTDKPMVGSLAAAERHCCSILRILPEQYLTIKHTLLREGKNRSPGSFKKRDAQKLCRIDVNKTSKIYEWYVSMGWLPNGSGIYAIPPSLAQLD</sequence>
<reference evidence="1" key="1">
    <citation type="submission" date="2022-07" db="EMBL/GenBank/DDBJ databases">
        <title>Phylogenomic reconstructions and comparative analyses of Kickxellomycotina fungi.</title>
        <authorList>
            <person name="Reynolds N.K."/>
            <person name="Stajich J.E."/>
            <person name="Barry K."/>
            <person name="Grigoriev I.V."/>
            <person name="Crous P."/>
            <person name="Smith M.E."/>
        </authorList>
    </citation>
    <scope>NUCLEOTIDE SEQUENCE</scope>
    <source>
        <strain evidence="1">NRRL 5244</strain>
    </source>
</reference>
<proteinExistence type="predicted"/>
<comment type="caution">
    <text evidence="1">The sequence shown here is derived from an EMBL/GenBank/DDBJ whole genome shotgun (WGS) entry which is preliminary data.</text>
</comment>